<dbReference type="PANTHER" id="PTHR46118">
    <property type="entry name" value="PROTEIN ABHD11"/>
    <property type="match status" value="1"/>
</dbReference>
<evidence type="ECO:0000313" key="4">
    <source>
        <dbReference type="Proteomes" id="UP001597032"/>
    </source>
</evidence>
<proteinExistence type="predicted"/>
<keyword evidence="1 3" id="KW-0378">Hydrolase</keyword>
<dbReference type="Gene3D" id="3.40.50.1820">
    <property type="entry name" value="alpha/beta hydrolase"/>
    <property type="match status" value="1"/>
</dbReference>
<dbReference type="GO" id="GO:0016787">
    <property type="term" value="F:hydrolase activity"/>
    <property type="evidence" value="ECO:0007669"/>
    <property type="project" value="UniProtKB-KW"/>
</dbReference>
<dbReference type="InterPro" id="IPR000073">
    <property type="entry name" value="AB_hydrolase_1"/>
</dbReference>
<dbReference type="PRINTS" id="PR00111">
    <property type="entry name" value="ABHYDROLASE"/>
</dbReference>
<dbReference type="InterPro" id="IPR029058">
    <property type="entry name" value="AB_hydrolase_fold"/>
</dbReference>
<dbReference type="PANTHER" id="PTHR46118:SF4">
    <property type="entry name" value="PROTEIN ABHD11"/>
    <property type="match status" value="1"/>
</dbReference>
<organism evidence="3 4">
    <name type="scientific">Lutibacter aestuarii</name>
    <dbReference type="NCBI Taxonomy" id="861111"/>
    <lineage>
        <taxon>Bacteria</taxon>
        <taxon>Pseudomonadati</taxon>
        <taxon>Bacteroidota</taxon>
        <taxon>Flavobacteriia</taxon>
        <taxon>Flavobacteriales</taxon>
        <taxon>Flavobacteriaceae</taxon>
        <taxon>Lutibacter</taxon>
    </lineage>
</organism>
<dbReference type="SUPFAM" id="SSF53474">
    <property type="entry name" value="alpha/beta-Hydrolases"/>
    <property type="match status" value="1"/>
</dbReference>
<dbReference type="EMBL" id="JBHTIC010000002">
    <property type="protein sequence ID" value="MFD0760592.1"/>
    <property type="molecule type" value="Genomic_DNA"/>
</dbReference>
<evidence type="ECO:0000313" key="3">
    <source>
        <dbReference type="EMBL" id="MFD0760592.1"/>
    </source>
</evidence>
<sequence>MKILHATVLGKGEPLLILHGYFGMSDNWKTLGTKFSNNFEVHLIDQRNHGRSFHSSDFDYELLVEDLYHYIAYNKLEKVHLLGHSMGGKVAMLFAVTYPEYVHKLIVADITPKYYEPHHQHILAALNAVNFSIHTSRKQVEDVLKIYVHEQGVLQFLLKNVYWKSKGQLAYRFNLQSLTENNSEVGEALPSFTHFEGKTLFLKGENSKYITKNDISLITAHFENAKIVTVKKAGHWLHAENPTQFYNEVVSFLS</sequence>
<reference evidence="4" key="1">
    <citation type="journal article" date="2019" name="Int. J. Syst. Evol. Microbiol.">
        <title>The Global Catalogue of Microorganisms (GCM) 10K type strain sequencing project: providing services to taxonomists for standard genome sequencing and annotation.</title>
        <authorList>
            <consortium name="The Broad Institute Genomics Platform"/>
            <consortium name="The Broad Institute Genome Sequencing Center for Infectious Disease"/>
            <person name="Wu L."/>
            <person name="Ma J."/>
        </authorList>
    </citation>
    <scope>NUCLEOTIDE SEQUENCE [LARGE SCALE GENOMIC DNA]</scope>
    <source>
        <strain evidence="4">CCUG 60022</strain>
    </source>
</reference>
<dbReference type="Pfam" id="PF00561">
    <property type="entry name" value="Abhydrolase_1"/>
    <property type="match status" value="1"/>
</dbReference>
<protein>
    <submittedName>
        <fullName evidence="3">Alpha/beta fold hydrolase</fullName>
    </submittedName>
</protein>
<accession>A0ABW2Z195</accession>
<name>A0ABW2Z195_9FLAO</name>
<dbReference type="Proteomes" id="UP001597032">
    <property type="component" value="Unassembled WGS sequence"/>
</dbReference>
<evidence type="ECO:0000259" key="2">
    <source>
        <dbReference type="Pfam" id="PF00561"/>
    </source>
</evidence>
<keyword evidence="4" id="KW-1185">Reference proteome</keyword>
<comment type="caution">
    <text evidence="3">The sequence shown here is derived from an EMBL/GenBank/DDBJ whole genome shotgun (WGS) entry which is preliminary data.</text>
</comment>
<feature type="domain" description="AB hydrolase-1" evidence="2">
    <location>
        <begin position="14"/>
        <end position="141"/>
    </location>
</feature>
<gene>
    <name evidence="3" type="ORF">ACFQZW_00700</name>
</gene>
<evidence type="ECO:0000256" key="1">
    <source>
        <dbReference type="ARBA" id="ARBA00022801"/>
    </source>
</evidence>
<dbReference type="RefSeq" id="WP_386781289.1">
    <property type="nucleotide sequence ID" value="NZ_JBHTIC010000002.1"/>
</dbReference>